<dbReference type="EMBL" id="ACVN02000334">
    <property type="protein sequence ID" value="ERK48999.1"/>
    <property type="molecule type" value="Genomic_DNA"/>
</dbReference>
<dbReference type="NCBIfam" id="TIGR00945">
    <property type="entry name" value="tatC"/>
    <property type="match status" value="1"/>
</dbReference>
<keyword evidence="9" id="KW-1185">Reference proteome</keyword>
<keyword evidence="3 7" id="KW-0653">Protein transport</keyword>
<feature type="transmembrane region" description="Helical" evidence="7">
    <location>
        <begin position="47"/>
        <end position="69"/>
    </location>
</feature>
<sequence length="294" mass="32019">MATTIDQGRADSGRAGRRRRHILPESWRPPEISEDGSMELVDHLRELRYRILVSIVAVVVAALACFIFFDPLVAVFFHPINTAIDAYRASNPDAQVAITTSNITGGFTLWMKIPVVAGFILSCPVWLYQLWRFIAPGLLANERRAALSFLGPSIPLFLAGVVLGYWICPKGFTVLLQFNPSGVTNLNDANEFLTFEMTLLLVFGLSFLLPVVLVMLDRLGIITGAGLAKYRTVAVFGCFLFAAVATPSTDPISMSVLALPMSALYVIAEILCKRNDRRRAARLDAAGDAGPSGG</sequence>
<organism evidence="8 9">
    <name type="scientific">Propionibacterium acidifaciens F0233</name>
    <dbReference type="NCBI Taxonomy" id="553198"/>
    <lineage>
        <taxon>Bacteria</taxon>
        <taxon>Bacillati</taxon>
        <taxon>Actinomycetota</taxon>
        <taxon>Actinomycetes</taxon>
        <taxon>Propionibacteriales</taxon>
        <taxon>Propionibacteriaceae</taxon>
        <taxon>Propionibacterium</taxon>
    </lineage>
</organism>
<feature type="transmembrane region" description="Helical" evidence="7">
    <location>
        <begin position="197"/>
        <end position="216"/>
    </location>
</feature>
<feature type="transmembrane region" description="Helical" evidence="7">
    <location>
        <begin position="149"/>
        <end position="167"/>
    </location>
</feature>
<proteinExistence type="inferred from homology"/>
<keyword evidence="2 7" id="KW-0812">Transmembrane</keyword>
<dbReference type="InterPro" id="IPR002033">
    <property type="entry name" value="TatC"/>
</dbReference>
<dbReference type="GO" id="GO:0043953">
    <property type="term" value="P:protein transport by the Tat complex"/>
    <property type="evidence" value="ECO:0007669"/>
    <property type="project" value="UniProtKB-UniRule"/>
</dbReference>
<feature type="transmembrane region" description="Helical" evidence="7">
    <location>
        <begin position="109"/>
        <end position="128"/>
    </location>
</feature>
<dbReference type="GO" id="GO:0065002">
    <property type="term" value="P:intracellular protein transmembrane transport"/>
    <property type="evidence" value="ECO:0007669"/>
    <property type="project" value="TreeGrafter"/>
</dbReference>
<feature type="transmembrane region" description="Helical" evidence="7">
    <location>
        <begin position="252"/>
        <end position="272"/>
    </location>
</feature>
<keyword evidence="6 7" id="KW-0472">Membrane</keyword>
<dbReference type="Proteomes" id="UP000017052">
    <property type="component" value="Unassembled WGS sequence"/>
</dbReference>
<comment type="similarity">
    <text evidence="7">Belongs to the TatC family.</text>
</comment>
<evidence type="ECO:0000256" key="7">
    <source>
        <dbReference type="HAMAP-Rule" id="MF_00902"/>
    </source>
</evidence>
<dbReference type="GO" id="GO:0009977">
    <property type="term" value="F:proton motive force dependent protein transmembrane transporter activity"/>
    <property type="evidence" value="ECO:0007669"/>
    <property type="project" value="TreeGrafter"/>
</dbReference>
<dbReference type="Pfam" id="PF00902">
    <property type="entry name" value="TatC"/>
    <property type="match status" value="1"/>
</dbReference>
<feature type="transmembrane region" description="Helical" evidence="7">
    <location>
        <begin position="228"/>
        <end position="246"/>
    </location>
</feature>
<evidence type="ECO:0000313" key="9">
    <source>
        <dbReference type="Proteomes" id="UP000017052"/>
    </source>
</evidence>
<keyword evidence="7" id="KW-0813">Transport</keyword>
<evidence type="ECO:0000256" key="2">
    <source>
        <dbReference type="ARBA" id="ARBA00022692"/>
    </source>
</evidence>
<dbReference type="OrthoDB" id="9777044at2"/>
<dbReference type="GO" id="GO:0033281">
    <property type="term" value="C:TAT protein transport complex"/>
    <property type="evidence" value="ECO:0007669"/>
    <property type="project" value="UniProtKB-UniRule"/>
</dbReference>
<dbReference type="PANTHER" id="PTHR30371">
    <property type="entry name" value="SEC-INDEPENDENT PROTEIN TRANSLOCASE PROTEIN TATC"/>
    <property type="match status" value="1"/>
</dbReference>
<dbReference type="RefSeq" id="WP_021798962.1">
    <property type="nucleotide sequence ID" value="NZ_ACVN02000334.1"/>
</dbReference>
<comment type="caution">
    <text evidence="8">The sequence shown here is derived from an EMBL/GenBank/DDBJ whole genome shotgun (WGS) entry which is preliminary data.</text>
</comment>
<evidence type="ECO:0000256" key="5">
    <source>
        <dbReference type="ARBA" id="ARBA00023010"/>
    </source>
</evidence>
<keyword evidence="5 7" id="KW-0811">Translocation</keyword>
<reference evidence="8" key="1">
    <citation type="submission" date="2013-08" db="EMBL/GenBank/DDBJ databases">
        <authorList>
            <person name="Durkin A.S."/>
            <person name="Haft D.R."/>
            <person name="McCorrison J."/>
            <person name="Torralba M."/>
            <person name="Gillis M."/>
            <person name="Haft D.H."/>
            <person name="Methe B."/>
            <person name="Sutton G."/>
            <person name="Nelson K.E."/>
        </authorList>
    </citation>
    <scope>NUCLEOTIDE SEQUENCE [LARGE SCALE GENOMIC DNA]</scope>
    <source>
        <strain evidence="8">F0233</strain>
    </source>
</reference>
<dbReference type="AlphaFoldDB" id="U2PZ50"/>
<dbReference type="GeneID" id="95358968"/>
<name>U2PZ50_9ACTN</name>
<evidence type="ECO:0000256" key="4">
    <source>
        <dbReference type="ARBA" id="ARBA00022989"/>
    </source>
</evidence>
<evidence type="ECO:0000256" key="1">
    <source>
        <dbReference type="ARBA" id="ARBA00004141"/>
    </source>
</evidence>
<accession>U2PZ50</accession>
<gene>
    <name evidence="7 8" type="primary">tatC</name>
    <name evidence="8" type="ORF">HMPREF0682_1538</name>
</gene>
<comment type="function">
    <text evidence="7">Part of the twin-arginine translocation (Tat) system that transports large folded proteins containing a characteristic twin-arginine motif in their signal peptide across membranes. Together with TatB, TatC is part of a receptor directly interacting with Tat signal peptides.</text>
</comment>
<dbReference type="PANTHER" id="PTHR30371:SF0">
    <property type="entry name" value="SEC-INDEPENDENT PROTEIN TRANSLOCASE PROTEIN TATC, CHLOROPLASTIC-RELATED"/>
    <property type="match status" value="1"/>
</dbReference>
<dbReference type="HAMAP" id="MF_00902">
    <property type="entry name" value="TatC"/>
    <property type="match status" value="1"/>
</dbReference>
<evidence type="ECO:0000256" key="3">
    <source>
        <dbReference type="ARBA" id="ARBA00022927"/>
    </source>
</evidence>
<keyword evidence="4 7" id="KW-1133">Transmembrane helix</keyword>
<evidence type="ECO:0000313" key="8">
    <source>
        <dbReference type="EMBL" id="ERK48999.1"/>
    </source>
</evidence>
<comment type="subunit">
    <text evidence="7">The Tat system comprises two distinct complexes: a TatABC complex, containing multiple copies of TatA, TatB and TatC subunits, and a separate TatA complex, containing only TatA subunits. Substrates initially bind to the TatABC complex, which probably triggers association of the separate TatA complex to form the active translocon.</text>
</comment>
<dbReference type="PRINTS" id="PR01840">
    <property type="entry name" value="TATCFAMILY"/>
</dbReference>
<evidence type="ECO:0000256" key="6">
    <source>
        <dbReference type="ARBA" id="ARBA00023136"/>
    </source>
</evidence>
<comment type="subcellular location">
    <subcellularLocation>
        <location evidence="7">Cell membrane</location>
        <topology evidence="7">Multi-pass membrane protein</topology>
    </subcellularLocation>
    <subcellularLocation>
        <location evidence="1">Membrane</location>
        <topology evidence="1">Multi-pass membrane protein</topology>
    </subcellularLocation>
</comment>
<keyword evidence="7" id="KW-1003">Cell membrane</keyword>
<protein>
    <recommendedName>
        <fullName evidence="7">Sec-independent protein translocase protein TatC</fullName>
    </recommendedName>
</protein>